<accession>A0A6P6FFI4</accession>
<keyword evidence="2" id="KW-0687">Ribonucleoprotein</keyword>
<dbReference type="AlphaFoldDB" id="A0A6P6FFI4"/>
<dbReference type="RefSeq" id="XP_024226390.1">
    <property type="nucleotide sequence ID" value="XM_024370622.2"/>
</dbReference>
<evidence type="ECO:0000313" key="1">
    <source>
        <dbReference type="Proteomes" id="UP000515180"/>
    </source>
</evidence>
<proteinExistence type="predicted"/>
<keyword evidence="2" id="KW-0689">Ribosomal protein</keyword>
<organism evidence="1 2">
    <name type="scientific">Bombus impatiens</name>
    <name type="common">Bumblebee</name>
    <dbReference type="NCBI Taxonomy" id="132113"/>
    <lineage>
        <taxon>Eukaryota</taxon>
        <taxon>Metazoa</taxon>
        <taxon>Ecdysozoa</taxon>
        <taxon>Arthropoda</taxon>
        <taxon>Hexapoda</taxon>
        <taxon>Insecta</taxon>
        <taxon>Pterygota</taxon>
        <taxon>Neoptera</taxon>
        <taxon>Endopterygota</taxon>
        <taxon>Hymenoptera</taxon>
        <taxon>Apocrita</taxon>
        <taxon>Aculeata</taxon>
        <taxon>Apoidea</taxon>
        <taxon>Anthophila</taxon>
        <taxon>Apidae</taxon>
        <taxon>Bombus</taxon>
        <taxon>Pyrobombus</taxon>
    </lineage>
</organism>
<keyword evidence="1" id="KW-1185">Reference proteome</keyword>
<dbReference type="GeneID" id="100744279"/>
<name>A0A6P6FFI4_BOMIM</name>
<evidence type="ECO:0000313" key="2">
    <source>
        <dbReference type="RefSeq" id="XP_024226390.1"/>
    </source>
</evidence>
<dbReference type="GO" id="GO:0005840">
    <property type="term" value="C:ribosome"/>
    <property type="evidence" value="ECO:0007669"/>
    <property type="project" value="UniProtKB-KW"/>
</dbReference>
<sequence length="324" mass="37720">MAMLMFTRFINLRNVININNFGAIGSILNITQCSDVISKPYCININDDIIPHKSAKLTGKKVSSAMRAYLKRSNDYKEFMKKQIAEYDIGKRYLANIMGEDPENFTQKDINSAIRYLFPSGLYDRGAQPMMLHPIDVYGNRKEAEFDESGRPHHFLFYTTKPNYYEVLHNIAKSMIHLNKIEDQILERNIQSAPEHKIDLSDSEWLQKNSLEKILLEELLDKEYDYFIKSMQRLVDHPVSKHAESFIMEYRRKLSSINEDIKIPKPEYDNDNRPFVLIDRCARKNTRGEVKVIGNGSGKITINGKDLTYFDDMQCREQIDDVIA</sequence>
<protein>
    <submittedName>
        <fullName evidence="2">28S ribosomal protein S9, mitochondrial isoform X4</fullName>
    </submittedName>
</protein>
<gene>
    <name evidence="2" type="primary">LOC100744279</name>
</gene>
<dbReference type="Proteomes" id="UP000515180">
    <property type="component" value="Unplaced"/>
</dbReference>
<reference evidence="2" key="1">
    <citation type="submission" date="2025-08" db="UniProtKB">
        <authorList>
            <consortium name="RefSeq"/>
        </authorList>
    </citation>
    <scope>IDENTIFICATION</scope>
</reference>